<dbReference type="EC" id="1.2.1.11" evidence="3"/>
<dbReference type="PIRSF" id="PIRSF000148">
    <property type="entry name" value="ASA_dh"/>
    <property type="match status" value="1"/>
</dbReference>
<evidence type="ECO:0000313" key="3">
    <source>
        <dbReference type="EMBL" id="EFB89473.1"/>
    </source>
</evidence>
<evidence type="ECO:0000313" key="4">
    <source>
        <dbReference type="Proteomes" id="UP000006462"/>
    </source>
</evidence>
<proteinExistence type="inferred from homology"/>
<comment type="caution">
    <text evidence="3">The sequence shown here is derived from an EMBL/GenBank/DDBJ whole genome shotgun (WGS) entry which is preliminary data.</text>
</comment>
<keyword evidence="3" id="KW-0560">Oxidoreductase</keyword>
<dbReference type="Proteomes" id="UP000006462">
    <property type="component" value="Unassembled WGS sequence"/>
</dbReference>
<dbReference type="InterPro" id="IPR012280">
    <property type="entry name" value="Semialdhyde_DH_dimer_dom"/>
</dbReference>
<gene>
    <name evidence="3" type="primary">asd</name>
    <name evidence="3" type="ORF">HMPREF7215_1299</name>
</gene>
<dbReference type="EMBL" id="ADFP01000134">
    <property type="protein sequence ID" value="EFB89473.1"/>
    <property type="molecule type" value="Genomic_DNA"/>
</dbReference>
<dbReference type="GO" id="GO:0004073">
    <property type="term" value="F:aspartate-semialdehyde dehydrogenase activity"/>
    <property type="evidence" value="ECO:0007669"/>
    <property type="project" value="UniProtKB-EC"/>
</dbReference>
<dbReference type="Gene3D" id="3.40.50.720">
    <property type="entry name" value="NAD(P)-binding Rossmann-like Domain"/>
    <property type="match status" value="1"/>
</dbReference>
<organism evidence="3 4">
    <name type="scientific">Pyramidobacter piscolens W5455</name>
    <dbReference type="NCBI Taxonomy" id="352165"/>
    <lineage>
        <taxon>Bacteria</taxon>
        <taxon>Thermotogati</taxon>
        <taxon>Synergistota</taxon>
        <taxon>Synergistia</taxon>
        <taxon>Synergistales</taxon>
        <taxon>Dethiosulfovibrionaceae</taxon>
        <taxon>Pyramidobacter</taxon>
    </lineage>
</organism>
<feature type="domain" description="Semialdehyde dehydrogenase NAD-binding" evidence="2">
    <location>
        <begin position="44"/>
        <end position="161"/>
    </location>
</feature>
<reference evidence="3 4" key="1">
    <citation type="submission" date="2009-12" db="EMBL/GenBank/DDBJ databases">
        <authorList>
            <person name="Shrivastava S."/>
            <person name="Madupu R."/>
            <person name="Durkin A.S."/>
            <person name="Torralba M."/>
            <person name="Methe B."/>
            <person name="Sutton G.G."/>
            <person name="Strausberg R.L."/>
            <person name="Nelson K.E."/>
        </authorList>
    </citation>
    <scope>NUCLEOTIDE SEQUENCE [LARGE SCALE GENOMIC DNA]</scope>
    <source>
        <strain evidence="3 4">W5455</strain>
    </source>
</reference>
<evidence type="ECO:0000256" key="1">
    <source>
        <dbReference type="ARBA" id="ARBA00010584"/>
    </source>
</evidence>
<comment type="similarity">
    <text evidence="1">Belongs to the aspartate-semialdehyde dehydrogenase family.</text>
</comment>
<sequence length="370" mass="40886">MPNGASLCVRFRAHGDAPFFSRDEFSIAEKLKRFFHEKESGTMKVAIVGATGEVGRTMVRVLEERGVRPETIRFFASPRSAGTELEFAGRRVAVEELTREWVPAGTFDYVIMSAGSELSKRFAPVAASRGAVVIDNSSCWRMDPEKPLVVPEINGDLLAGYRGIVANPNCSTIQMVLGLYKAHERFGLKTVVVSTYQAVSGAGRRGIDELLAQERGGTVCEKFAAPIHRNVVPQIDAFLDNGFTKEEMKMVDEPRKILRDDSIMFWPTTVRVPVLYGHSEAVFAETREPFGTVEKLLEVMREQEHVTVSGEPVITPAVDAAGTDTTFVSRVRSFDDTHFLQWNVADNVRVGAATNAVRILLRHAALNGVR</sequence>
<evidence type="ECO:0000259" key="2">
    <source>
        <dbReference type="SMART" id="SM00859"/>
    </source>
</evidence>
<dbReference type="CDD" id="cd18131">
    <property type="entry name" value="ASADH_C_bac_euk_like"/>
    <property type="match status" value="1"/>
</dbReference>
<dbReference type="SMART" id="SM00859">
    <property type="entry name" value="Semialdhyde_dh"/>
    <property type="match status" value="1"/>
</dbReference>
<dbReference type="PANTHER" id="PTHR46278">
    <property type="entry name" value="DEHYDROGENASE, PUTATIVE-RELATED"/>
    <property type="match status" value="1"/>
</dbReference>
<dbReference type="CDD" id="cd02316">
    <property type="entry name" value="VcASADH2_like_N"/>
    <property type="match status" value="1"/>
</dbReference>
<dbReference type="Gene3D" id="3.30.360.10">
    <property type="entry name" value="Dihydrodipicolinate Reductase, domain 2"/>
    <property type="match status" value="1"/>
</dbReference>
<name>A0ABM9ZRK2_9BACT</name>
<dbReference type="Pfam" id="PF02774">
    <property type="entry name" value="Semialdhyde_dhC"/>
    <property type="match status" value="1"/>
</dbReference>
<dbReference type="SUPFAM" id="SSF51735">
    <property type="entry name" value="NAD(P)-binding Rossmann-fold domains"/>
    <property type="match status" value="1"/>
</dbReference>
<dbReference type="PANTHER" id="PTHR46278:SF2">
    <property type="entry name" value="ASPARTATE-SEMIALDEHYDE DEHYDROGENASE"/>
    <property type="match status" value="1"/>
</dbReference>
<dbReference type="InterPro" id="IPR036291">
    <property type="entry name" value="NAD(P)-bd_dom_sf"/>
</dbReference>
<dbReference type="NCBIfam" id="NF011456">
    <property type="entry name" value="PRK14874.1"/>
    <property type="match status" value="1"/>
</dbReference>
<dbReference type="Pfam" id="PF01118">
    <property type="entry name" value="Semialdhyde_dh"/>
    <property type="match status" value="1"/>
</dbReference>
<protein>
    <submittedName>
        <fullName evidence="3">Aspartate-semialdehyde dehydrogenase</fullName>
        <ecNumber evidence="3">1.2.1.11</ecNumber>
    </submittedName>
</protein>
<keyword evidence="4" id="KW-1185">Reference proteome</keyword>
<accession>A0ABM9ZRK2</accession>
<dbReference type="InterPro" id="IPR000534">
    <property type="entry name" value="Semialdehyde_DH_NAD-bd"/>
</dbReference>
<dbReference type="SUPFAM" id="SSF55347">
    <property type="entry name" value="Glyceraldehyde-3-phosphate dehydrogenase-like, C-terminal domain"/>
    <property type="match status" value="1"/>
</dbReference>